<dbReference type="PROSITE" id="PS50995">
    <property type="entry name" value="HTH_MARR_2"/>
    <property type="match status" value="1"/>
</dbReference>
<organism evidence="2 3">
    <name type="scientific">Pseudonocardia humida</name>
    <dbReference type="NCBI Taxonomy" id="2800819"/>
    <lineage>
        <taxon>Bacteria</taxon>
        <taxon>Bacillati</taxon>
        <taxon>Actinomycetota</taxon>
        <taxon>Actinomycetes</taxon>
        <taxon>Pseudonocardiales</taxon>
        <taxon>Pseudonocardiaceae</taxon>
        <taxon>Pseudonocardia</taxon>
    </lineage>
</organism>
<keyword evidence="3" id="KW-1185">Reference proteome</keyword>
<name>A0ABT0ZZ67_9PSEU</name>
<dbReference type="InterPro" id="IPR039422">
    <property type="entry name" value="MarR/SlyA-like"/>
</dbReference>
<dbReference type="InterPro" id="IPR036390">
    <property type="entry name" value="WH_DNA-bd_sf"/>
</dbReference>
<evidence type="ECO:0000313" key="3">
    <source>
        <dbReference type="Proteomes" id="UP001165283"/>
    </source>
</evidence>
<dbReference type="Gene3D" id="1.10.10.10">
    <property type="entry name" value="Winged helix-like DNA-binding domain superfamily/Winged helix DNA-binding domain"/>
    <property type="match status" value="1"/>
</dbReference>
<feature type="domain" description="HTH marR-type" evidence="1">
    <location>
        <begin position="4"/>
        <end position="141"/>
    </location>
</feature>
<dbReference type="EMBL" id="JAGSOV010000028">
    <property type="protein sequence ID" value="MCO1656040.1"/>
    <property type="molecule type" value="Genomic_DNA"/>
</dbReference>
<accession>A0ABT0ZZ67</accession>
<comment type="caution">
    <text evidence="2">The sequence shown here is derived from an EMBL/GenBank/DDBJ whole genome shotgun (WGS) entry which is preliminary data.</text>
</comment>
<protein>
    <submittedName>
        <fullName evidence="2">MarR family transcriptional regulator</fullName>
    </submittedName>
</protein>
<evidence type="ECO:0000259" key="1">
    <source>
        <dbReference type="PROSITE" id="PS50995"/>
    </source>
</evidence>
<dbReference type="SUPFAM" id="SSF46785">
    <property type="entry name" value="Winged helix' DNA-binding domain"/>
    <property type="match status" value="1"/>
</dbReference>
<dbReference type="SMART" id="SM00347">
    <property type="entry name" value="HTH_MARR"/>
    <property type="match status" value="1"/>
</dbReference>
<dbReference type="Proteomes" id="UP001165283">
    <property type="component" value="Unassembled WGS sequence"/>
</dbReference>
<gene>
    <name evidence="2" type="ORF">KDL28_13355</name>
</gene>
<sequence length="150" mass="16574">MTEEADLYRLLIADVYELAGESRRTSEALAGEVGQTAARWHVLSVLSDGPRTVAGAARRLGLARQSVQRVVTDLVRADLARLRTNPDHARAPLVELTAEGRSTLRALVRRSDADRSAVLREADLTRDDLDGARAVLRRLTATLRDHARER</sequence>
<proteinExistence type="predicted"/>
<evidence type="ECO:0000313" key="2">
    <source>
        <dbReference type="EMBL" id="MCO1656040.1"/>
    </source>
</evidence>
<dbReference type="RefSeq" id="WP_252438383.1">
    <property type="nucleotide sequence ID" value="NZ_JAGSOV010000028.1"/>
</dbReference>
<dbReference type="InterPro" id="IPR036388">
    <property type="entry name" value="WH-like_DNA-bd_sf"/>
</dbReference>
<dbReference type="PANTHER" id="PTHR33164">
    <property type="entry name" value="TRANSCRIPTIONAL REGULATOR, MARR FAMILY"/>
    <property type="match status" value="1"/>
</dbReference>
<dbReference type="InterPro" id="IPR000835">
    <property type="entry name" value="HTH_MarR-typ"/>
</dbReference>
<dbReference type="Pfam" id="PF12802">
    <property type="entry name" value="MarR_2"/>
    <property type="match status" value="1"/>
</dbReference>
<reference evidence="2" key="1">
    <citation type="submission" date="2021-04" db="EMBL/GenBank/DDBJ databases">
        <title>Pseudonocardia sp. nov., isolated from sandy soil of mangrove forest.</title>
        <authorList>
            <person name="Zan Z."/>
            <person name="Huang R."/>
            <person name="Liu W."/>
        </authorList>
    </citation>
    <scope>NUCLEOTIDE SEQUENCE</scope>
    <source>
        <strain evidence="2">S2-4</strain>
    </source>
</reference>
<dbReference type="PANTHER" id="PTHR33164:SF43">
    <property type="entry name" value="HTH-TYPE TRANSCRIPTIONAL REPRESSOR YETL"/>
    <property type="match status" value="1"/>
</dbReference>